<sequence>MTIVRSYVFVHLPEGPVPAGLLTMTDEPRNQFATFAYGRRYLERPDRIPVDPVALPLHDAGTSRTFRTEEGFAVFGGIRDAAPDGWGQYLMYKAMGDRLPSEIDLILASGEHRVGALAFGPTPERPERITPWGDGPAPGEEFTLAELAEAAERAQHVDELDENLRALLAAGSSLGGARPKAATQIGDRPWIAKFQKRGDSFPECRVELATMQLASECGLNVPALDFRCVLDRDIYLIERFDRVPHGNWLERRPFASGLTMLGAHESEVSSYSYADLAGAIRQHGTQVRADLHELFRRMVFNILVTNDDDHLRNHGFLFDGTGWRLSPLYDVVPKPQVGLERRLVLGVGPEGRNATIGNALAGAAVFDLGPEEASAMTEELRVMVAARWQPLFEEAGLSPADRGRFATCFRLAIEDG</sequence>
<dbReference type="Gene3D" id="1.10.1070.20">
    <property type="match status" value="1"/>
</dbReference>
<dbReference type="Pfam" id="PF07804">
    <property type="entry name" value="HipA_C"/>
    <property type="match status" value="1"/>
</dbReference>
<dbReference type="AlphaFoldDB" id="A0A0L1KE40"/>
<comment type="caution">
    <text evidence="5">The sequence shown here is derived from an EMBL/GenBank/DDBJ whole genome shotgun (WGS) entry which is preliminary data.</text>
</comment>
<evidence type="ECO:0000313" key="6">
    <source>
        <dbReference type="Proteomes" id="UP000037446"/>
    </source>
</evidence>
<dbReference type="STRING" id="1306953.J121_2039"/>
<dbReference type="InterPro" id="IPR012893">
    <property type="entry name" value="HipA-like_C"/>
</dbReference>
<evidence type="ECO:0000256" key="1">
    <source>
        <dbReference type="ARBA" id="ARBA00010164"/>
    </source>
</evidence>
<dbReference type="EMBL" id="JYNE01000024">
    <property type="protein sequence ID" value="KNH02127.1"/>
    <property type="molecule type" value="Genomic_DNA"/>
</dbReference>
<keyword evidence="3" id="KW-0418">Kinase</keyword>
<keyword evidence="2" id="KW-0808">Transferase</keyword>
<organism evidence="5 6">
    <name type="scientific">Qipengyuania citrea LAMA 915</name>
    <dbReference type="NCBI Taxonomy" id="1306953"/>
    <lineage>
        <taxon>Bacteria</taxon>
        <taxon>Pseudomonadati</taxon>
        <taxon>Pseudomonadota</taxon>
        <taxon>Alphaproteobacteria</taxon>
        <taxon>Sphingomonadales</taxon>
        <taxon>Erythrobacteraceae</taxon>
        <taxon>Qipengyuania</taxon>
    </lineage>
</organism>
<protein>
    <submittedName>
        <fullName evidence="5">HipA protein</fullName>
    </submittedName>
</protein>
<evidence type="ECO:0000256" key="3">
    <source>
        <dbReference type="ARBA" id="ARBA00022777"/>
    </source>
</evidence>
<reference evidence="5" key="1">
    <citation type="submission" date="2015-02" db="EMBL/GenBank/DDBJ databases">
        <authorList>
            <person name="Chooi Y.-H."/>
        </authorList>
    </citation>
    <scope>NUCLEOTIDE SEQUENCE [LARGE SCALE GENOMIC DNA]</scope>
    <source>
        <strain evidence="5">LAMA 915</strain>
    </source>
</reference>
<dbReference type="GO" id="GO:0004674">
    <property type="term" value="F:protein serine/threonine kinase activity"/>
    <property type="evidence" value="ECO:0007669"/>
    <property type="project" value="TreeGrafter"/>
</dbReference>
<evidence type="ECO:0000256" key="2">
    <source>
        <dbReference type="ARBA" id="ARBA00022679"/>
    </source>
</evidence>
<gene>
    <name evidence="5" type="ORF">J121_2039</name>
</gene>
<proteinExistence type="inferred from homology"/>
<dbReference type="PATRIC" id="fig|1306953.7.peg.2114"/>
<comment type="similarity">
    <text evidence="1">Belongs to the HipA Ser/Thr kinase family.</text>
</comment>
<feature type="domain" description="HipA-like C-terminal" evidence="4">
    <location>
        <begin position="172"/>
        <end position="388"/>
    </location>
</feature>
<name>A0A0L1KE40_9SPHN</name>
<dbReference type="InterPro" id="IPR052028">
    <property type="entry name" value="HipA_Ser/Thr_kinase"/>
</dbReference>
<accession>A0A0L1KE40</accession>
<dbReference type="PANTHER" id="PTHR37419:SF8">
    <property type="entry name" value="TOXIN YJJJ"/>
    <property type="match status" value="1"/>
</dbReference>
<dbReference type="PANTHER" id="PTHR37419">
    <property type="entry name" value="SERINE/THREONINE-PROTEIN KINASE TOXIN HIPA"/>
    <property type="match status" value="1"/>
</dbReference>
<evidence type="ECO:0000259" key="4">
    <source>
        <dbReference type="Pfam" id="PF07804"/>
    </source>
</evidence>
<dbReference type="RefSeq" id="WP_050600463.1">
    <property type="nucleotide sequence ID" value="NZ_JYNE01000024.1"/>
</dbReference>
<evidence type="ECO:0000313" key="5">
    <source>
        <dbReference type="EMBL" id="KNH02127.1"/>
    </source>
</evidence>
<dbReference type="Proteomes" id="UP000037446">
    <property type="component" value="Unassembled WGS sequence"/>
</dbReference>
<dbReference type="GO" id="GO:0005829">
    <property type="term" value="C:cytosol"/>
    <property type="evidence" value="ECO:0007669"/>
    <property type="project" value="TreeGrafter"/>
</dbReference>